<dbReference type="GO" id="GO:0009982">
    <property type="term" value="F:pseudouridine synthase activity"/>
    <property type="evidence" value="ECO:0007669"/>
    <property type="project" value="InterPro"/>
</dbReference>
<dbReference type="GeneID" id="94426471"/>
<feature type="compositionally biased region" description="Low complexity" evidence="1">
    <location>
        <begin position="89"/>
        <end position="98"/>
    </location>
</feature>
<feature type="region of interest" description="Disordered" evidence="1">
    <location>
        <begin position="87"/>
        <end position="120"/>
    </location>
</feature>
<dbReference type="OrthoDB" id="329698at2759"/>
<dbReference type="GO" id="GO:0001522">
    <property type="term" value="P:pseudouridine synthesis"/>
    <property type="evidence" value="ECO:0007669"/>
    <property type="project" value="InterPro"/>
</dbReference>
<dbReference type="InterPro" id="IPR020103">
    <property type="entry name" value="PsdUridine_synth_cat_dom_sf"/>
</dbReference>
<comment type="caution">
    <text evidence="2">The sequence shown here is derived from an EMBL/GenBank/DDBJ whole genome shotgun (WGS) entry which is preliminary data.</text>
</comment>
<dbReference type="SUPFAM" id="SSF55120">
    <property type="entry name" value="Pseudouridine synthase"/>
    <property type="match status" value="1"/>
</dbReference>
<dbReference type="Gene3D" id="3.30.2350.10">
    <property type="entry name" value="Pseudouridine synthase"/>
    <property type="match status" value="1"/>
</dbReference>
<dbReference type="GO" id="GO:0003723">
    <property type="term" value="F:RNA binding"/>
    <property type="evidence" value="ECO:0007669"/>
    <property type="project" value="InterPro"/>
</dbReference>
<proteinExistence type="predicted"/>
<sequence length="459" mass="49710">MWRHEIVSRLERSWCRAATRPLVASVHSRSDAAELDVGRQSGEEARTGSQQSRSTAADALITTRAAEERLRLARSFGGDYPTFAPIRGSSLSDRSSSDYTGKSPPDGGLRRSSSSSRKLVGHQAAVAKAAVRPQLPRSYDEGQSLLFSNPFVKVFLREREGGPQELDTIATCHQAENSVVTETGEKLRLLNQIDSEASGAIAFHRGASGRDRLQPGCRLRAGTTVVYLALLHGHLPSDRIHCRAPVCIPTQGYRDFRLAGERTEGQAAYSIFVAIARGEYEGMSVTLTEIRPVQGPRSLPRLHAACLGHAVVGDQIYGGPRGSGARHPSRLVSPPLLLHSWVLRIGPPLSGTEVVVAAPDTLSPMLALKPRLSRDCVLMDDSVIVHELPFFEERGLTSWGGQVSGSTVGDASDKPAEDVRPVGCSGDDVANCWIRFRSLAGVTQQPYKLPGRYSDSNTY</sequence>
<gene>
    <name evidence="2" type="ORF">CSUI_003062</name>
</gene>
<feature type="region of interest" description="Disordered" evidence="1">
    <location>
        <begin position="26"/>
        <end position="58"/>
    </location>
</feature>
<organism evidence="2 3">
    <name type="scientific">Cystoisospora suis</name>
    <dbReference type="NCBI Taxonomy" id="483139"/>
    <lineage>
        <taxon>Eukaryota</taxon>
        <taxon>Sar</taxon>
        <taxon>Alveolata</taxon>
        <taxon>Apicomplexa</taxon>
        <taxon>Conoidasida</taxon>
        <taxon>Coccidia</taxon>
        <taxon>Eucoccidiorida</taxon>
        <taxon>Eimeriorina</taxon>
        <taxon>Sarcocystidae</taxon>
        <taxon>Cystoisospora</taxon>
    </lineage>
</organism>
<evidence type="ECO:0000313" key="3">
    <source>
        <dbReference type="Proteomes" id="UP000221165"/>
    </source>
</evidence>
<evidence type="ECO:0000256" key="1">
    <source>
        <dbReference type="SAM" id="MobiDB-lite"/>
    </source>
</evidence>
<dbReference type="RefSeq" id="XP_067924768.1">
    <property type="nucleotide sequence ID" value="XM_068063260.1"/>
</dbReference>
<feature type="non-terminal residue" evidence="2">
    <location>
        <position position="459"/>
    </location>
</feature>
<accession>A0A2C6KGD2</accession>
<protein>
    <submittedName>
        <fullName evidence="2">Pseudouridine synthase</fullName>
    </submittedName>
</protein>
<keyword evidence="3" id="KW-1185">Reference proteome</keyword>
<dbReference type="AlphaFoldDB" id="A0A2C6KGD2"/>
<name>A0A2C6KGD2_9APIC</name>
<reference evidence="2 3" key="1">
    <citation type="journal article" date="2017" name="Int. J. Parasitol.">
        <title>The genome of the protozoan parasite Cystoisospora suis and a reverse vaccinology approach to identify vaccine candidates.</title>
        <authorList>
            <person name="Palmieri N."/>
            <person name="Shrestha A."/>
            <person name="Ruttkowski B."/>
            <person name="Beck T."/>
            <person name="Vogl C."/>
            <person name="Tomley F."/>
            <person name="Blake D.P."/>
            <person name="Joachim A."/>
        </authorList>
    </citation>
    <scope>NUCLEOTIDE SEQUENCE [LARGE SCALE GENOMIC DNA]</scope>
    <source>
        <strain evidence="2 3">Wien I</strain>
    </source>
</reference>
<dbReference type="EMBL" id="MIGC01001318">
    <property type="protein sequence ID" value="PHJ23091.1"/>
    <property type="molecule type" value="Genomic_DNA"/>
</dbReference>
<dbReference type="Proteomes" id="UP000221165">
    <property type="component" value="Unassembled WGS sequence"/>
</dbReference>
<evidence type="ECO:0000313" key="2">
    <source>
        <dbReference type="EMBL" id="PHJ23091.1"/>
    </source>
</evidence>
<dbReference type="VEuPathDB" id="ToxoDB:CSUI_003062"/>